<keyword evidence="3" id="KW-0645">Protease</keyword>
<dbReference type="HOGENOM" id="CLU_303981_0_0_2"/>
<dbReference type="InterPro" id="IPR034075">
    <property type="entry name" value="Glr3161-like_dom"/>
</dbReference>
<dbReference type="SMART" id="SM00089">
    <property type="entry name" value="PKD"/>
    <property type="match status" value="1"/>
</dbReference>
<dbReference type="AlphaFoldDB" id="B8GJF4"/>
<organism evidence="7 8">
    <name type="scientific">Methanosphaerula palustris (strain ATCC BAA-1556 / DSM 19958 / E1-9c)</name>
    <dbReference type="NCBI Taxonomy" id="521011"/>
    <lineage>
        <taxon>Archaea</taxon>
        <taxon>Methanobacteriati</taxon>
        <taxon>Methanobacteriota</taxon>
        <taxon>Stenosarchaea group</taxon>
        <taxon>Methanomicrobia</taxon>
        <taxon>Methanomicrobiales</taxon>
        <taxon>Methanoregulaceae</taxon>
        <taxon>Methanosphaerula</taxon>
    </lineage>
</organism>
<dbReference type="CDD" id="cd00146">
    <property type="entry name" value="PKD"/>
    <property type="match status" value="1"/>
</dbReference>
<dbReference type="InterPro" id="IPR018247">
    <property type="entry name" value="EF_Hand_1_Ca_BS"/>
</dbReference>
<dbReference type="InterPro" id="IPR006626">
    <property type="entry name" value="PbH1"/>
</dbReference>
<dbReference type="PROSITE" id="PS00018">
    <property type="entry name" value="EF_HAND_1"/>
    <property type="match status" value="1"/>
</dbReference>
<dbReference type="GeneID" id="25394173"/>
<comment type="similarity">
    <text evidence="1">Belongs to the peptidase S8 family.</text>
</comment>
<dbReference type="InterPro" id="IPR022409">
    <property type="entry name" value="PKD/Chitinase_dom"/>
</dbReference>
<dbReference type="NCBIfam" id="TIGR03804">
    <property type="entry name" value="para_beta_helix"/>
    <property type="match status" value="4"/>
</dbReference>
<dbReference type="SUPFAM" id="SSF51126">
    <property type="entry name" value="Pectin lyase-like"/>
    <property type="match status" value="1"/>
</dbReference>
<dbReference type="Pfam" id="PF18911">
    <property type="entry name" value="PKD_4"/>
    <property type="match status" value="1"/>
</dbReference>
<dbReference type="InterPro" id="IPR007742">
    <property type="entry name" value="NosD_dom"/>
</dbReference>
<dbReference type="GO" id="GO:0004252">
    <property type="term" value="F:serine-type endopeptidase activity"/>
    <property type="evidence" value="ECO:0007669"/>
    <property type="project" value="InterPro"/>
</dbReference>
<evidence type="ECO:0000313" key="7">
    <source>
        <dbReference type="EMBL" id="ACL16995.1"/>
    </source>
</evidence>
<feature type="domain" description="PKD" evidence="6">
    <location>
        <begin position="892"/>
        <end position="985"/>
    </location>
</feature>
<dbReference type="PROSITE" id="PS00138">
    <property type="entry name" value="SUBTILASE_SER"/>
    <property type="match status" value="1"/>
</dbReference>
<dbReference type="OrthoDB" id="103676at2157"/>
<protein>
    <recommendedName>
        <fullName evidence="2">Probable pectate lyase C</fullName>
    </recommendedName>
</protein>
<evidence type="ECO:0000256" key="2">
    <source>
        <dbReference type="ARBA" id="ARBA00016512"/>
    </source>
</evidence>
<keyword evidence="4" id="KW-0378">Hydrolase</keyword>
<dbReference type="InterPro" id="IPR006633">
    <property type="entry name" value="Carb-bd_sugar_hydrolysis-dom"/>
</dbReference>
<dbReference type="CDD" id="cd05562">
    <property type="entry name" value="Peptidases_S53_like"/>
    <property type="match status" value="1"/>
</dbReference>
<dbReference type="InterPro" id="IPR035986">
    <property type="entry name" value="PKD_dom_sf"/>
</dbReference>
<dbReference type="eggNOG" id="arCOG06823">
    <property type="taxonomic scope" value="Archaea"/>
</dbReference>
<dbReference type="Proteomes" id="UP000002457">
    <property type="component" value="Chromosome"/>
</dbReference>
<dbReference type="Gene3D" id="2.160.20.10">
    <property type="entry name" value="Single-stranded right-handed beta-helix, Pectin lyase-like"/>
    <property type="match status" value="1"/>
</dbReference>
<dbReference type="PROSITE" id="PS50093">
    <property type="entry name" value="PKD"/>
    <property type="match status" value="1"/>
</dbReference>
<dbReference type="PANTHER" id="PTHR43806:SF11">
    <property type="entry name" value="CEREVISIN-RELATED"/>
    <property type="match status" value="1"/>
</dbReference>
<dbReference type="SMART" id="SM00710">
    <property type="entry name" value="PbH1"/>
    <property type="match status" value="8"/>
</dbReference>
<dbReference type="Gene3D" id="3.40.50.200">
    <property type="entry name" value="Peptidase S8/S53 domain"/>
    <property type="match status" value="2"/>
</dbReference>
<dbReference type="SUPFAM" id="SSF49299">
    <property type="entry name" value="PKD domain"/>
    <property type="match status" value="1"/>
</dbReference>
<keyword evidence="8" id="KW-1185">Reference proteome</keyword>
<evidence type="ECO:0000259" key="6">
    <source>
        <dbReference type="PROSITE" id="PS50093"/>
    </source>
</evidence>
<dbReference type="FunFam" id="2.60.40.10:FF:000270">
    <property type="entry name" value="Cell surface protein"/>
    <property type="match status" value="1"/>
</dbReference>
<reference evidence="7 8" key="1">
    <citation type="journal article" date="2015" name="Genome Announc.">
        <title>Complete Genome Sequence of Methanosphaerula palustris E1-9CT, a Hydrogenotrophic Methanogen Isolated from a Minerotrophic Fen Peatland.</title>
        <authorList>
            <person name="Cadillo-Quiroz H."/>
            <person name="Browne P."/>
            <person name="Kyrpides N."/>
            <person name="Woyke T."/>
            <person name="Goodwin L."/>
            <person name="Detter C."/>
            <person name="Yavitt J.B."/>
            <person name="Zinder S.H."/>
        </authorList>
    </citation>
    <scope>NUCLEOTIDE SEQUENCE [LARGE SCALE GENOMIC DNA]</scope>
    <source>
        <strain evidence="8">ATCC BAA-1556 / DSM 19958 / E1-9c</strain>
    </source>
</reference>
<dbReference type="PRINTS" id="PR00723">
    <property type="entry name" value="SUBTILISIN"/>
</dbReference>
<dbReference type="EMBL" id="CP001338">
    <property type="protein sequence ID" value="ACL16995.1"/>
    <property type="molecule type" value="Genomic_DNA"/>
</dbReference>
<dbReference type="InterPro" id="IPR022441">
    <property type="entry name" value="Para_beta_helix_rpt-2"/>
</dbReference>
<dbReference type="eggNOG" id="arCOG02545">
    <property type="taxonomic scope" value="Archaea"/>
</dbReference>
<evidence type="ECO:0000256" key="1">
    <source>
        <dbReference type="ARBA" id="ARBA00011073"/>
    </source>
</evidence>
<dbReference type="Pfam" id="PF00082">
    <property type="entry name" value="Peptidase_S8"/>
    <property type="match status" value="1"/>
</dbReference>
<gene>
    <name evidence="7" type="ordered locus">Mpal_1686</name>
</gene>
<dbReference type="InterPro" id="IPR012334">
    <property type="entry name" value="Pectin_lyas_fold"/>
</dbReference>
<evidence type="ECO:0000313" key="8">
    <source>
        <dbReference type="Proteomes" id="UP000002457"/>
    </source>
</evidence>
<dbReference type="GO" id="GO:0006508">
    <property type="term" value="P:proteolysis"/>
    <property type="evidence" value="ECO:0007669"/>
    <property type="project" value="UniProtKB-KW"/>
</dbReference>
<dbReference type="Gene3D" id="2.60.40.10">
    <property type="entry name" value="Immunoglobulins"/>
    <property type="match status" value="1"/>
</dbReference>
<dbReference type="RefSeq" id="WP_012618314.1">
    <property type="nucleotide sequence ID" value="NC_011832.1"/>
</dbReference>
<evidence type="ECO:0000256" key="5">
    <source>
        <dbReference type="ARBA" id="ARBA00022825"/>
    </source>
</evidence>
<keyword evidence="5" id="KW-0720">Serine protease</keyword>
<dbReference type="InterPro" id="IPR036852">
    <property type="entry name" value="Peptidase_S8/S53_dom_sf"/>
</dbReference>
<dbReference type="SMART" id="SM00722">
    <property type="entry name" value="CASH"/>
    <property type="match status" value="2"/>
</dbReference>
<name>B8GJF4_METPE</name>
<dbReference type="InterPro" id="IPR000601">
    <property type="entry name" value="PKD_dom"/>
</dbReference>
<dbReference type="PANTHER" id="PTHR43806">
    <property type="entry name" value="PEPTIDASE S8"/>
    <property type="match status" value="1"/>
</dbReference>
<dbReference type="InterPro" id="IPR013783">
    <property type="entry name" value="Ig-like_fold"/>
</dbReference>
<dbReference type="KEGG" id="mpl:Mpal_1686"/>
<dbReference type="InterPro" id="IPR011050">
    <property type="entry name" value="Pectin_lyase_fold/virulence"/>
</dbReference>
<dbReference type="InterPro" id="IPR015500">
    <property type="entry name" value="Peptidase_S8_subtilisin-rel"/>
</dbReference>
<dbReference type="InterPro" id="IPR023828">
    <property type="entry name" value="Peptidase_S8_Ser-AS"/>
</dbReference>
<proteinExistence type="inferred from homology"/>
<accession>B8GJF4</accession>
<dbReference type="InterPro" id="IPR000209">
    <property type="entry name" value="Peptidase_S8/S53_dom"/>
</dbReference>
<sequence length="1056" mass="114440" precursor="true">MRHSLLLSGTIILLFCLIIIPTEALVQSESAVRPTMFAWEEKMSSDLLPLVDERFLSPGETQGEAAKGTVRQTGINGTLNDEVFIYIRVTETISVKDLDRWCVEITDRDDGEHRVAAWVRVSDLPSLASLEWIRSIQTVLPPIVNTGSVDTQGDQIIRADQIRRTTGSSGQGVKVGVISTGVDHWRDAAATGDLPSTLHVLSNSFGGDEGTAMLEIIHDIAPDADLYFYDTGTNTIAFNRAVDALTEAGCSVIVDDISWLGEPFFEDGSVATHIQEKIQNGNLVYVTSAGNYAQKHYQGTYFNDGSGWHDFSAGSSSRKKIYLSIPPGGSVRAVLQWDDPFGTSANDYDLYLNEQYPYSGITLKKSTNAQTGSADPIEWITYTNSNSYTINAELDVNNYMNLAEERTLELQMYISSGTTISPDNLVSADSISGQAAVPEVLTIGALGATTPNQLEPFSSQGPVTIVYPHRETRQKPDLCGIDGVAVTGAGGFPTRFYGTSAAAPHIAGVAALLWSLNPSLTPDQIRTVLIEGAVDLGDPGWDTLYGSGRADALASKDLIRTDGKITVSGPVVIDKPGTYVLDRDIIDCQNTVGIEIKASNVVFDGQGHLISGQNRGGSAGIFVSKDPDNPLTGVIIKNVDVDHWDYGIYYLNAIEGMIQTIRTTGNDKYGIVLYAGSSGNTVADSTLTDNGDGIYLTASSDRNTIQNTSIRENRNHGISIYDSTSNLLEGNSITGATAVGVQFFTTNNNTLTSSTITGDTLYGVQIYHSDGNILKNNTITGSTSAGVYLNQSQENSIYNNYFNNPNNALVEGTTSQNTWNHDPMLGTNIVRGPSIGGNYWATPSRNGFSETHPDNNRDGFCDEGYIITSEQKGKNIDEAPLILPQSSNMTRPTAGFWAIPTKGTAPLSVQFTDTSTGIPARWTWDFGDGQNSTDQMTEVVNRTIQNPVHSYTQPGTYSVTLTVSNPLGDDSMERTGYIIVSGSVIPIQSTNVIPKDLNGDGKYEDLNGNGRPDFEDVVLFFDQMDWIEQYEPIDAFDFNNNNAIDFNDIVVLFNQL</sequence>
<dbReference type="Pfam" id="PF05048">
    <property type="entry name" value="NosD"/>
    <property type="match status" value="1"/>
</dbReference>
<dbReference type="InterPro" id="IPR050131">
    <property type="entry name" value="Peptidase_S8_subtilisin-like"/>
</dbReference>
<evidence type="ECO:0000256" key="4">
    <source>
        <dbReference type="ARBA" id="ARBA00022801"/>
    </source>
</evidence>
<evidence type="ECO:0000256" key="3">
    <source>
        <dbReference type="ARBA" id="ARBA00022670"/>
    </source>
</evidence>
<dbReference type="SUPFAM" id="SSF52743">
    <property type="entry name" value="Subtilisin-like"/>
    <property type="match status" value="1"/>
</dbReference>